<dbReference type="InterPro" id="IPR016193">
    <property type="entry name" value="Cytidine_deaminase-like"/>
</dbReference>
<feature type="binding site" evidence="11">
    <location>
        <position position="203"/>
    </location>
    <ligand>
        <name>substrate</name>
    </ligand>
</feature>
<feature type="binding site" evidence="11">
    <location>
        <position position="210"/>
    </location>
    <ligand>
        <name>substrate</name>
    </ligand>
</feature>
<dbReference type="InterPro" id="IPR002734">
    <property type="entry name" value="RibDG_C"/>
</dbReference>
<dbReference type="SUPFAM" id="SSF53927">
    <property type="entry name" value="Cytidine deaminase-like"/>
    <property type="match status" value="1"/>
</dbReference>
<evidence type="ECO:0000256" key="3">
    <source>
        <dbReference type="ARBA" id="ARBA00004910"/>
    </source>
</evidence>
<dbReference type="GO" id="GO:0008835">
    <property type="term" value="F:diaminohydroxyphosphoribosylaminopyrimidine deaminase activity"/>
    <property type="evidence" value="ECO:0007669"/>
    <property type="project" value="UniProtKB-EC"/>
</dbReference>
<dbReference type="KEGG" id="caci:CLOAM1819"/>
<keyword evidence="15" id="KW-1185">Reference proteome</keyword>
<feature type="binding site" evidence="11">
    <location>
        <position position="173"/>
    </location>
    <ligand>
        <name>NADP(+)</name>
        <dbReference type="ChEBI" id="CHEBI:58349"/>
    </ligand>
</feature>
<dbReference type="SUPFAM" id="SSF53597">
    <property type="entry name" value="Dihydrofolate reductase-like"/>
    <property type="match status" value="1"/>
</dbReference>
<keyword evidence="9" id="KW-0686">Riboflavin biosynthesis</keyword>
<dbReference type="NCBIfam" id="TIGR00326">
    <property type="entry name" value="eubact_ribD"/>
    <property type="match status" value="1"/>
</dbReference>
<sequence>MTDAQIKQYMQRAIKVAEKARGKCSPNPFVGSVIVKNNQVISEGWTLEYGSDHSEIQALKKAGKKAKDATLFVTLEPCSHYGKTPPCAQAIIDAGIKEVYIGIYDPNPLVKGKGIAMLKEAGIDVHYGFLEEKIRTQLECYLCYIQKERPFVTLKTALTLDGKYAAEDGTAHWITGKKAREYAHQLRSENDVVLTGIMTILFDDPRLNVRLPGNYKQPLRVVLDPYLKIPVLSYFVSISAKFPGMVITSPDNLQTDKADILRQKGVKIEALETKDGHFNLHEVLNLLYKMNYYSVLLETGSGIAEAFLKEELIDKIIFIYGAKILGGTKSPLPNLGIESIYKALYIWKTSCRKIENDVVVTAYPVYHI</sequence>
<accession>B0VJJ0</accession>
<dbReference type="GO" id="GO:0046872">
    <property type="term" value="F:metal ion binding"/>
    <property type="evidence" value="ECO:0007669"/>
    <property type="project" value="UniProtKB-KW"/>
</dbReference>
<dbReference type="InterPro" id="IPR011549">
    <property type="entry name" value="RibD_C"/>
</dbReference>
<dbReference type="OrthoDB" id="9800865at2"/>
<dbReference type="EC" id="3.5.4.26" evidence="9"/>
<dbReference type="GO" id="GO:0050661">
    <property type="term" value="F:NADP binding"/>
    <property type="evidence" value="ECO:0007669"/>
    <property type="project" value="InterPro"/>
</dbReference>
<dbReference type="EC" id="1.1.1.193" evidence="9"/>
<keyword evidence="7 9" id="KW-0560">Oxidoreductase</keyword>
<comment type="catalytic activity">
    <reaction evidence="9">
        <text>2,5-diamino-6-hydroxy-4-(5-phosphoribosylamino)-pyrimidine + H2O + H(+) = 5-amino-6-(5-phospho-D-ribosylamino)uracil + NH4(+)</text>
        <dbReference type="Rhea" id="RHEA:21868"/>
        <dbReference type="ChEBI" id="CHEBI:15377"/>
        <dbReference type="ChEBI" id="CHEBI:15378"/>
        <dbReference type="ChEBI" id="CHEBI:28938"/>
        <dbReference type="ChEBI" id="CHEBI:58453"/>
        <dbReference type="ChEBI" id="CHEBI:58614"/>
        <dbReference type="EC" id="3.5.4.26"/>
    </reaction>
</comment>
<dbReference type="UniPathway" id="UPA00275">
    <property type="reaction ID" value="UER00401"/>
</dbReference>
<evidence type="ECO:0000259" key="13">
    <source>
        <dbReference type="PROSITE" id="PS51747"/>
    </source>
</evidence>
<dbReference type="RefSeq" id="WP_015425508.1">
    <property type="nucleotide sequence ID" value="NC_020449.1"/>
</dbReference>
<evidence type="ECO:0000256" key="2">
    <source>
        <dbReference type="ARBA" id="ARBA00004882"/>
    </source>
</evidence>
<feature type="binding site" evidence="12">
    <location>
        <position position="78"/>
    </location>
    <ligand>
        <name>Zn(2+)</name>
        <dbReference type="ChEBI" id="CHEBI:29105"/>
        <note>catalytic</note>
    </ligand>
</feature>
<evidence type="ECO:0000313" key="15">
    <source>
        <dbReference type="Proteomes" id="UP000002019"/>
    </source>
</evidence>
<dbReference type="EMBL" id="CU466930">
    <property type="protein sequence ID" value="CAO81650.1"/>
    <property type="molecule type" value="Genomic_DNA"/>
</dbReference>
<dbReference type="Gene3D" id="3.40.140.10">
    <property type="entry name" value="Cytidine Deaminase, domain 2"/>
    <property type="match status" value="1"/>
</dbReference>
<feature type="binding site" evidence="11">
    <location>
        <position position="157"/>
    </location>
    <ligand>
        <name>NADP(+)</name>
        <dbReference type="ChEBI" id="CHEBI:58349"/>
    </ligand>
</feature>
<evidence type="ECO:0000256" key="10">
    <source>
        <dbReference type="PIRSR" id="PIRSR006769-1"/>
    </source>
</evidence>
<name>B0VJJ0_CLOAI</name>
<feature type="binding site" evidence="11">
    <location>
        <begin position="300"/>
        <end position="306"/>
    </location>
    <ligand>
        <name>NADP(+)</name>
        <dbReference type="ChEBI" id="CHEBI:58349"/>
    </ligand>
</feature>
<evidence type="ECO:0000256" key="7">
    <source>
        <dbReference type="ARBA" id="ARBA00023002"/>
    </source>
</evidence>
<feature type="binding site" evidence="11">
    <location>
        <position position="207"/>
    </location>
    <ligand>
        <name>substrate</name>
    </ligand>
</feature>
<dbReference type="CDD" id="cd01284">
    <property type="entry name" value="Riboflavin_deaminase-reductase"/>
    <property type="match status" value="1"/>
</dbReference>
<comment type="cofactor">
    <cofactor evidence="9 12">
        <name>Zn(2+)</name>
        <dbReference type="ChEBI" id="CHEBI:29105"/>
    </cofactor>
    <text evidence="9 12">Binds 1 zinc ion.</text>
</comment>
<organism evidence="14 15">
    <name type="scientific">Cloacimonas acidaminovorans (strain Evry)</name>
    <dbReference type="NCBI Taxonomy" id="459349"/>
    <lineage>
        <taxon>Bacteria</taxon>
        <taxon>Pseudomonadati</taxon>
        <taxon>Candidatus Cloacimonadota</taxon>
        <taxon>Candidatus Cloacimonadia</taxon>
        <taxon>Candidatus Cloacimonadales</taxon>
        <taxon>Candidatus Cloacimonadaceae</taxon>
        <taxon>Candidatus Cloacimonas</taxon>
    </lineage>
</organism>
<dbReference type="HOGENOM" id="CLU_036590_1_2_0"/>
<comment type="pathway">
    <text evidence="3 9">Cofactor biosynthesis; riboflavin biosynthesis; 5-amino-6-(D-ribitylamino)uracil from GTP: step 3/4.</text>
</comment>
<dbReference type="InterPro" id="IPR002125">
    <property type="entry name" value="CMP_dCMP_dom"/>
</dbReference>
<evidence type="ECO:0000256" key="12">
    <source>
        <dbReference type="PIRSR" id="PIRSR006769-3"/>
    </source>
</evidence>
<proteinExistence type="inferred from homology"/>
<dbReference type="InterPro" id="IPR004794">
    <property type="entry name" value="Eubact_RibD"/>
</dbReference>
<dbReference type="eggNOG" id="COG0117">
    <property type="taxonomic scope" value="Bacteria"/>
</dbReference>
<dbReference type="PANTHER" id="PTHR38011:SF7">
    <property type="entry name" value="2,5-DIAMINO-6-RIBOSYLAMINO-4(3H)-PYRIMIDINONE 5'-PHOSPHATE REDUCTASE"/>
    <property type="match status" value="1"/>
</dbReference>
<keyword evidence="9 12" id="KW-0479">Metal-binding</keyword>
<keyword evidence="9 14" id="KW-0378">Hydrolase</keyword>
<keyword evidence="8" id="KW-0511">Multifunctional enzyme</keyword>
<comment type="function">
    <text evidence="1 9">Converts 2,5-diamino-6-(ribosylamino)-4(3h)-pyrimidinone 5'-phosphate into 5-amino-6-(ribosylamino)-2,4(1h,3h)-pyrimidinedione 5'-phosphate.</text>
</comment>
<evidence type="ECO:0000256" key="8">
    <source>
        <dbReference type="ARBA" id="ARBA00023268"/>
    </source>
</evidence>
<dbReference type="STRING" id="459349.CLOAM1819"/>
<feature type="binding site" evidence="11">
    <location>
        <position position="187"/>
    </location>
    <ligand>
        <name>substrate</name>
    </ligand>
</feature>
<keyword evidence="9 12" id="KW-0862">Zinc</keyword>
<dbReference type="Gene3D" id="3.40.430.10">
    <property type="entry name" value="Dihydrofolate Reductase, subunit A"/>
    <property type="match status" value="1"/>
</dbReference>
<evidence type="ECO:0000256" key="6">
    <source>
        <dbReference type="ARBA" id="ARBA00022857"/>
    </source>
</evidence>
<protein>
    <recommendedName>
        <fullName evidence="9">Riboflavin biosynthesis protein RibD</fullName>
    </recommendedName>
    <domain>
        <recommendedName>
            <fullName evidence="9">Diaminohydroxyphosphoribosylaminopyrimidine deaminase</fullName>
            <shortName evidence="9">DRAP deaminase</shortName>
            <ecNumber evidence="9">3.5.4.26</ecNumber>
        </recommendedName>
        <alternativeName>
            <fullName evidence="9">Riboflavin-specific deaminase</fullName>
        </alternativeName>
    </domain>
    <domain>
        <recommendedName>
            <fullName evidence="9">5-amino-6-(5-phosphoribosylamino)uracil reductase</fullName>
            <ecNumber evidence="9">1.1.1.193</ecNumber>
        </recommendedName>
        <alternativeName>
            <fullName evidence="9">HTP reductase</fullName>
        </alternativeName>
    </domain>
</protein>
<dbReference type="PANTHER" id="PTHR38011">
    <property type="entry name" value="DIHYDROFOLATE REDUCTASE FAMILY PROTEIN (AFU_ORTHOLOGUE AFUA_8G06820)"/>
    <property type="match status" value="1"/>
</dbReference>
<dbReference type="AlphaFoldDB" id="B0VJJ0"/>
<evidence type="ECO:0000256" key="1">
    <source>
        <dbReference type="ARBA" id="ARBA00002151"/>
    </source>
</evidence>
<feature type="binding site" evidence="12">
    <location>
        <position position="53"/>
    </location>
    <ligand>
        <name>Zn(2+)</name>
        <dbReference type="ChEBI" id="CHEBI:29105"/>
        <note>catalytic</note>
    </ligand>
</feature>
<dbReference type="eggNOG" id="COG1985">
    <property type="taxonomic scope" value="Bacteria"/>
</dbReference>
<comment type="similarity">
    <text evidence="4 9">In the N-terminal section; belongs to the cytidine and deoxycytidylate deaminase family.</text>
</comment>
<feature type="binding site" evidence="11">
    <location>
        <position position="298"/>
    </location>
    <ligand>
        <name>substrate</name>
    </ligand>
</feature>
<dbReference type="Pfam" id="PF01872">
    <property type="entry name" value="RibD_C"/>
    <property type="match status" value="1"/>
</dbReference>
<comment type="pathway">
    <text evidence="2 9">Cofactor biosynthesis; riboflavin biosynthesis; 5-amino-6-(D-ribitylamino)uracil from GTP: step 2/4.</text>
</comment>
<dbReference type="NCBIfam" id="TIGR00227">
    <property type="entry name" value="ribD_Cterm"/>
    <property type="match status" value="1"/>
</dbReference>
<dbReference type="PROSITE" id="PS51747">
    <property type="entry name" value="CYT_DCMP_DEAMINASES_2"/>
    <property type="match status" value="1"/>
</dbReference>
<feature type="active site" description="Proton donor" evidence="10">
    <location>
        <position position="55"/>
    </location>
</feature>
<gene>
    <name evidence="14" type="primary">ribD</name>
    <name evidence="14" type="ordered locus">CLOAM1819</name>
</gene>
<reference evidence="14 15" key="1">
    <citation type="journal article" date="2008" name="J. Bacteriol.">
        <title>'Candidatus Cloacamonas acidaminovorans': genome sequence reconstruction provides a first glimpse of a new bacterial division.</title>
        <authorList>
            <person name="Pelletier E."/>
            <person name="Kreimeyer A."/>
            <person name="Bocs S."/>
            <person name="Rouy Z."/>
            <person name="Gyapay G."/>
            <person name="Chouari R."/>
            <person name="Riviere D."/>
            <person name="Ganesan A."/>
            <person name="Daegelen P."/>
            <person name="Sghir A."/>
            <person name="Cohen G.N."/>
            <person name="Medigue C."/>
            <person name="Weissenbach J."/>
            <person name="Le Paslier D."/>
        </authorList>
    </citation>
    <scope>NUCLEOTIDE SEQUENCE [LARGE SCALE GENOMIC DNA]</scope>
    <source>
        <strain evidence="15">Evry</strain>
    </source>
</reference>
<evidence type="ECO:0000256" key="9">
    <source>
        <dbReference type="PIRNR" id="PIRNR006769"/>
    </source>
</evidence>
<dbReference type="GO" id="GO:0008703">
    <property type="term" value="F:5-amino-6-(5-phosphoribosylamino)uracil reductase activity"/>
    <property type="evidence" value="ECO:0007669"/>
    <property type="project" value="UniProtKB-EC"/>
</dbReference>
<comment type="catalytic activity">
    <reaction evidence="9">
        <text>5-amino-6-(5-phospho-D-ribitylamino)uracil + NADP(+) = 5-amino-6-(5-phospho-D-ribosylamino)uracil + NADPH + H(+)</text>
        <dbReference type="Rhea" id="RHEA:17845"/>
        <dbReference type="ChEBI" id="CHEBI:15378"/>
        <dbReference type="ChEBI" id="CHEBI:57783"/>
        <dbReference type="ChEBI" id="CHEBI:58349"/>
        <dbReference type="ChEBI" id="CHEBI:58421"/>
        <dbReference type="ChEBI" id="CHEBI:58453"/>
        <dbReference type="EC" id="1.1.1.193"/>
    </reaction>
</comment>
<evidence type="ECO:0000256" key="4">
    <source>
        <dbReference type="ARBA" id="ARBA00005259"/>
    </source>
</evidence>
<evidence type="ECO:0000256" key="11">
    <source>
        <dbReference type="PIRSR" id="PIRSR006769-2"/>
    </source>
</evidence>
<evidence type="ECO:0000256" key="5">
    <source>
        <dbReference type="ARBA" id="ARBA00007417"/>
    </source>
</evidence>
<dbReference type="InterPro" id="IPR050765">
    <property type="entry name" value="Riboflavin_Biosynth_HTPR"/>
</dbReference>
<feature type="binding site" evidence="11">
    <location>
        <position position="199"/>
    </location>
    <ligand>
        <name>NADP(+)</name>
        <dbReference type="ChEBI" id="CHEBI:58349"/>
    </ligand>
</feature>
<dbReference type="PIRSF" id="PIRSF006769">
    <property type="entry name" value="RibD"/>
    <property type="match status" value="1"/>
</dbReference>
<comment type="similarity">
    <text evidence="5 9">In the C-terminal section; belongs to the HTP reductase family.</text>
</comment>
<feature type="binding site" evidence="12">
    <location>
        <position position="87"/>
    </location>
    <ligand>
        <name>Zn(2+)</name>
        <dbReference type="ChEBI" id="CHEBI:29105"/>
        <note>catalytic</note>
    </ligand>
</feature>
<keyword evidence="6 9" id="KW-0521">NADP</keyword>
<dbReference type="GO" id="GO:0009231">
    <property type="term" value="P:riboflavin biosynthetic process"/>
    <property type="evidence" value="ECO:0007669"/>
    <property type="project" value="UniProtKB-UniPathway"/>
</dbReference>
<evidence type="ECO:0000313" key="14">
    <source>
        <dbReference type="EMBL" id="CAO81650.1"/>
    </source>
</evidence>
<feature type="domain" description="CMP/dCMP-type deaminase" evidence="13">
    <location>
        <begin position="4"/>
        <end position="125"/>
    </location>
</feature>
<dbReference type="Proteomes" id="UP000002019">
    <property type="component" value="Chromosome"/>
</dbReference>
<dbReference type="Pfam" id="PF00383">
    <property type="entry name" value="dCMP_cyt_deam_1"/>
    <property type="match status" value="1"/>
</dbReference>
<dbReference type="InterPro" id="IPR024072">
    <property type="entry name" value="DHFR-like_dom_sf"/>
</dbReference>